<dbReference type="AlphaFoldDB" id="A0A6L9Y1Q8"/>
<organism evidence="1 2">
    <name type="scientific">Leifsonia tongyongensis</name>
    <dbReference type="NCBI Taxonomy" id="1268043"/>
    <lineage>
        <taxon>Bacteria</taxon>
        <taxon>Bacillati</taxon>
        <taxon>Actinomycetota</taxon>
        <taxon>Actinomycetes</taxon>
        <taxon>Micrococcales</taxon>
        <taxon>Microbacteriaceae</taxon>
        <taxon>Leifsonia</taxon>
    </lineage>
</organism>
<evidence type="ECO:0000313" key="2">
    <source>
        <dbReference type="Proteomes" id="UP000474967"/>
    </source>
</evidence>
<dbReference type="Proteomes" id="UP000474967">
    <property type="component" value="Unassembled WGS sequence"/>
</dbReference>
<reference evidence="1 2" key="1">
    <citation type="journal article" date="2014" name="J. Microbiol.">
        <title>Diaminobutyricibacter tongyongensis gen. nov., sp. nov. and Homoserinibacter gongjuensis gen. nov., sp. nov. belong to the family Microbacteriaceae.</title>
        <authorList>
            <person name="Kim S.J."/>
            <person name="Ahn J.H."/>
            <person name="Weon H.Y."/>
            <person name="Hamada M."/>
            <person name="Suzuki K."/>
            <person name="Kwon S.W."/>
        </authorList>
    </citation>
    <scope>NUCLEOTIDE SEQUENCE [LARGE SCALE GENOMIC DNA]</scope>
    <source>
        <strain evidence="1 2">NBRC 108724</strain>
    </source>
</reference>
<dbReference type="EMBL" id="JAAGWY010000005">
    <property type="protein sequence ID" value="NEN07629.1"/>
    <property type="molecule type" value="Genomic_DNA"/>
</dbReference>
<comment type="caution">
    <text evidence="1">The sequence shown here is derived from an EMBL/GenBank/DDBJ whole genome shotgun (WGS) entry which is preliminary data.</text>
</comment>
<evidence type="ECO:0000313" key="1">
    <source>
        <dbReference type="EMBL" id="NEN07629.1"/>
    </source>
</evidence>
<dbReference type="RefSeq" id="WP_163291132.1">
    <property type="nucleotide sequence ID" value="NZ_JAAGWY010000005.1"/>
</dbReference>
<proteinExistence type="predicted"/>
<gene>
    <name evidence="1" type="ORF">G3T36_17365</name>
</gene>
<name>A0A6L9Y1Q8_9MICO</name>
<accession>A0A6L9Y1Q8</accession>
<keyword evidence="2" id="KW-1185">Reference proteome</keyword>
<protein>
    <submittedName>
        <fullName evidence="1">Uncharacterized protein</fullName>
    </submittedName>
</protein>
<sequence>MDIEQWWPKLKPSTRQWLIDNNGDAVSAEVLEEITQAGGSPTSDAWWVGESGPSGFYLSDSAIDWIEIRANDEDE</sequence>